<dbReference type="RefSeq" id="WP_095424062.1">
    <property type="nucleotide sequence ID" value="NZ_CP022996.1"/>
</dbReference>
<keyword evidence="3" id="KW-1185">Reference proteome</keyword>
<evidence type="ECO:0000256" key="1">
    <source>
        <dbReference type="SAM" id="MobiDB-lite"/>
    </source>
</evidence>
<name>A0A248W171_9BURK</name>
<dbReference type="KEGG" id="parb:CJU94_40650"/>
<proteinExistence type="predicted"/>
<gene>
    <name evidence="2" type="ORF">CJU94_40650</name>
</gene>
<protein>
    <recommendedName>
        <fullName evidence="4">Stability/partitioning determinant</fullName>
    </recommendedName>
</protein>
<dbReference type="OrthoDB" id="7477461at2"/>
<geneLocation type="plasmid" evidence="2 3">
    <name>pBN6</name>
</geneLocation>
<feature type="compositionally biased region" description="Polar residues" evidence="1">
    <location>
        <begin position="40"/>
        <end position="50"/>
    </location>
</feature>
<feature type="region of interest" description="Disordered" evidence="1">
    <location>
        <begin position="1"/>
        <end position="69"/>
    </location>
</feature>
<keyword evidence="2" id="KW-0614">Plasmid</keyword>
<accession>A0A248W171</accession>
<dbReference type="EMBL" id="CP022996">
    <property type="protein sequence ID" value="ASW04452.1"/>
    <property type="molecule type" value="Genomic_DNA"/>
</dbReference>
<organism evidence="2 3">
    <name type="scientific">Paraburkholderia aromaticivorans</name>
    <dbReference type="NCBI Taxonomy" id="2026199"/>
    <lineage>
        <taxon>Bacteria</taxon>
        <taxon>Pseudomonadati</taxon>
        <taxon>Pseudomonadota</taxon>
        <taxon>Betaproteobacteria</taxon>
        <taxon>Burkholderiales</taxon>
        <taxon>Burkholderiaceae</taxon>
        <taxon>Paraburkholderia</taxon>
    </lineage>
</organism>
<reference evidence="2 3" key="1">
    <citation type="submission" date="2017-08" db="EMBL/GenBank/DDBJ databases">
        <title>Identification and genetic characteristics of simultaneous BTEX- and naphthalene-degrading Paraburkholderia sp. BN5 isolated from petroleum-contaminated soil.</title>
        <authorList>
            <person name="Lee Y."/>
            <person name="Jeon C.O."/>
        </authorList>
    </citation>
    <scope>NUCLEOTIDE SEQUENCE [LARGE SCALE GENOMIC DNA]</scope>
    <source>
        <strain evidence="2 3">BN5</strain>
        <plasmid evidence="2 3">pBN6</plasmid>
    </source>
</reference>
<evidence type="ECO:0000313" key="2">
    <source>
        <dbReference type="EMBL" id="ASW04452.1"/>
    </source>
</evidence>
<evidence type="ECO:0000313" key="3">
    <source>
        <dbReference type="Proteomes" id="UP000215158"/>
    </source>
</evidence>
<dbReference type="AlphaFoldDB" id="A0A248W171"/>
<sequence length="112" mass="12312">MSERANPLKGLNIADEFPVKAPHGRKPMLAPEAIEKLSQDNDFPSRQPAPTRSAEPARKQRRYTTGRNVQIPVKGTAETKALLEALADELQEPYGEVIARALAALRRELGGK</sequence>
<evidence type="ECO:0008006" key="4">
    <source>
        <dbReference type="Google" id="ProtNLM"/>
    </source>
</evidence>
<dbReference type="Proteomes" id="UP000215158">
    <property type="component" value="Plasmid pBN6"/>
</dbReference>